<feature type="region of interest" description="Disordered" evidence="9">
    <location>
        <begin position="2225"/>
        <end position="2258"/>
    </location>
</feature>
<evidence type="ECO:0000313" key="11">
    <source>
        <dbReference type="EMBL" id="CAI4003286.1"/>
    </source>
</evidence>
<dbReference type="EMBL" id="CAMXCT010003238">
    <property type="protein sequence ID" value="CAI4003286.1"/>
    <property type="molecule type" value="Genomic_DNA"/>
</dbReference>
<dbReference type="Pfam" id="PF00078">
    <property type="entry name" value="RVT_1"/>
    <property type="match status" value="1"/>
</dbReference>
<dbReference type="EMBL" id="CAMXCT020003238">
    <property type="protein sequence ID" value="CAL1156661.1"/>
    <property type="molecule type" value="Genomic_DNA"/>
</dbReference>
<dbReference type="GO" id="GO:0010468">
    <property type="term" value="P:regulation of gene expression"/>
    <property type="evidence" value="ECO:0007669"/>
    <property type="project" value="TreeGrafter"/>
</dbReference>
<dbReference type="GO" id="GO:0003824">
    <property type="term" value="F:catalytic activity"/>
    <property type="evidence" value="ECO:0007669"/>
    <property type="project" value="InterPro"/>
</dbReference>
<dbReference type="InterPro" id="IPR036691">
    <property type="entry name" value="Endo/exonu/phosph_ase_sf"/>
</dbReference>
<dbReference type="InterPro" id="IPR005135">
    <property type="entry name" value="Endo/exonuclease/phosphatase"/>
</dbReference>
<dbReference type="InterPro" id="IPR000477">
    <property type="entry name" value="RT_dom"/>
</dbReference>
<dbReference type="PROSITE" id="PS00028">
    <property type="entry name" value="ZINC_FINGER_C2H2_1"/>
    <property type="match status" value="2"/>
</dbReference>
<comment type="caution">
    <text evidence="11">The sequence shown here is derived from an EMBL/GenBank/DDBJ whole genome shotgun (WGS) entry which is preliminary data.</text>
</comment>
<feature type="compositionally biased region" description="Basic and acidic residues" evidence="9">
    <location>
        <begin position="2246"/>
        <end position="2257"/>
    </location>
</feature>
<evidence type="ECO:0000256" key="9">
    <source>
        <dbReference type="SAM" id="MobiDB-lite"/>
    </source>
</evidence>
<dbReference type="PANTHER" id="PTHR16515">
    <property type="entry name" value="PR DOMAIN ZINC FINGER PROTEIN"/>
    <property type="match status" value="1"/>
</dbReference>
<comment type="subcellular location">
    <subcellularLocation>
        <location evidence="1">Nucleus</location>
    </subcellularLocation>
</comment>
<keyword evidence="3" id="KW-0677">Repeat</keyword>
<feature type="domain" description="C2H2-type" evidence="10">
    <location>
        <begin position="1979"/>
        <end position="2003"/>
    </location>
</feature>
<sequence length="2498" mass="280180">MVCYGCYGVPVACRKSGDHIDALRCFERRWYQEEGLGVLSSLAPDERPRPLGGLVLESDAKHVAPRRKVLFLRDLFVESCAVTHEFDAAADEEASTGTDSGDEASLKALLQKERQLSKQKDAQIQKLEARVKDLEADLEKAQLKVAVKERQDGEVARAQQELLDELKKRKAVQYELISSSQQLLELRDKVYQQAVCKAITSKLFNPLCCQDVSNTWKEGVAWPDQGSARETAMKRPLVKGSSVLSGDDVLGGPVTMDIDGLCALKCTISGDAALVPPVSFAIGSSHLISTLLICLLTYVFLLISFLTVPDTDGGSYLTYCAKLQQLSGQSTVAWHDNLVRPICGVGFRIQTGPVSPVTDNFYSFCDWTDIQLLDQQTPNTLRSLCGLGSRFYLSGQTGGVQLEITEQGVDGLTACSDIFFSWAILDQRIPITLRSHCGLGSRFYLTGQTGGVQLDTTVQGVDGLTDCSDIIFSWEFLDQQLPITLRSHCGLGSRLYLTGQTGGVPLATIVQGEEGLLDCPDITLLSANTSIQGLDPCRLAGDIQFFFSEGVSFPNCFSLALQRSPVLIAERRQTTLLADKTVDYLLAPIRFFCAGVCTFIQILGVGFPENFSLALAEERLISSVIDLADIANLCFNFGGCISSMGDAETSNRWNLLMNTIPDVKPHGPRPPLCGTAPDALCPKKASPVVKRSLHRAQKRAFSHGMTWYKGRCLTPNDFIKMGMAPLSHAGTVGKPKDIRTCHSSNKPKRRLTCFHWNGGGLASHTLDEIKNWLSLQQIDIAVLTETRWSFQSSWSDHTWHHVHSADTEHRGSGVLILISKSLCSDRDIRWNEIIPGRILHIRLMHGLRNIDILGCYQHVFRKDPDQLKRREQFWSKLEKQLSLLPSRNTVAVLGDFNCSLQASGGICGTGQYQWNQSLQSGACHSDSNRFMQVLRAGGLVALNTWDHKLGPTYIHQHSSSRIDYACTRSQFADGQAKDVHYLWTAPFLSPGHQGHVPIVCTLARYWIPPQHSRFGLTPNQKERGRLAKLAAGPDWHTFLTATAEPVWHQFQSVLTSGFSELHAIHETAIEHFAQAFPAISTVTKPEPWQNNPYVLNKWQHRRLATTLTTHGLHSFFRGWFHIAPFQCLKRAHRRHAALLRRQKFEEILQLANTAAMQHDTRKLFDIIHRFSPKVPRRKMQLRNELGTLMTISEERSELTRFVEKTWAGTPMPATVSAAPPGVPFTLSALTAAIRRIPTGKALIPKPNQPPTRPEQLRPLALQCPLGKAVFGLLIQVAAEQVDVEFRKNRSPKLLHTAERCATYYKPKNPPRILELPMNPNTLAASVAISVNTGLRQGCKGAPFLWNCLTILLLHELQGKVTACWIREHLTAYADDLHIGGTFQSCMELQTLIESIGVLFSLLEEFDLKLNPQKSVAILAMTGSMSRKTRAKHILCDKRGELLRIPVDDKVTLVPIKKTTVYLGCIMGYQHFENLTTWHRVRLAQIGFARMRKWLCNRFFSRQRRLRLWQTCIMPVMTYGVFAVGITPKGCKHMLVQLGKMLRSIAGDHAFHTGNTNAQVFHSSALPNPADLLIAAVDTLQRSITQRIPTLQEDDCAKLLNWDLLPTYAPMILMAQADHANRCAETALSGVVTGDNSLYQCALCNFRTDHLPAFRSHCTTSHAQRMYRTHDLPLHTHATDGLPTCKFCHQFFHSWRSFRHHMERGCQAIIQGPPDCTGTPYKMAMSTGTLPTRPMAQTPGPVTLTDADLALLRSMPWCASVLHCIATNTMHNLEHVREACQYLSSRCFICGLQLPRTQDLHHHFRTEHPAYWDRVPTKAMILSNIHSSESPCPHCGGIFKKHQCPFWTQISIMSLYGGSLVQPTEPVEAIPEYRCDICLELHPDAAQLARRLQTKHKLAGMTFNVSRDSLDAQAACAHCGSTHASMEGLRSHITQGRCPCFNPAAEAETTPVSQDWLDICLHGKMLEFLQSPMTRLHWTIRCQQCPKVYARAGDLANHLMNSHSRLWRQAQGLTLILVDLLFARRGCTCNPQIHQQRQNHICVPLRQIAMIYYRLHQEPFMPIQLPDTVLEHLVHPSFSADVQARLRGIFTNRTFTDLWTAQDVLQILSNACTICGQDQHPGELCRHLHEAHVCGHRFVDFYTDTLLQTVTMTFQQDHQCVLCQQVFNLPASSDSHETAAQRQRLVQAHLKGNCPGDLALTGWDETAFGQIREPFQFLAPIFDKSLKLPPNPKPAKHRRTEGQGQQVKDDPDQPEPRPHTHLMQYLQILGQLALRHEQSLSLMQSTDSFILFFQQEQGGALQGLLQETQKWNQQRQTSTGTTQTPLRQHLCQWLLTDLLNKATKVSEAQKGDQILQACLEKRLLLEDLSWPYLRWDPVQTALVIDKKKSVSMKKMLQHLEELIQDFRDPTLVLKFQGLQTSSSQSTIPWKLQLNLRTDRPYELLLELTHSAIWMLVGSSLKPHNAKPSNLANQLRHLMPKGKGEGKGKTRSKGKAKNTA</sequence>
<keyword evidence="4 7" id="KW-0863">Zinc-finger</keyword>
<dbReference type="EMBL" id="CAMXCT030003238">
    <property type="protein sequence ID" value="CAL4790598.1"/>
    <property type="molecule type" value="Genomic_DNA"/>
</dbReference>
<evidence type="ECO:0000256" key="1">
    <source>
        <dbReference type="ARBA" id="ARBA00004123"/>
    </source>
</evidence>
<reference evidence="12" key="2">
    <citation type="submission" date="2024-04" db="EMBL/GenBank/DDBJ databases">
        <authorList>
            <person name="Chen Y."/>
            <person name="Shah S."/>
            <person name="Dougan E. K."/>
            <person name="Thang M."/>
            <person name="Chan C."/>
        </authorList>
    </citation>
    <scope>NUCLEOTIDE SEQUENCE [LARGE SCALE GENOMIC DNA]</scope>
</reference>
<evidence type="ECO:0000313" key="13">
    <source>
        <dbReference type="EMBL" id="CAL4790598.1"/>
    </source>
</evidence>
<dbReference type="InterPro" id="IPR050331">
    <property type="entry name" value="Zinc_finger"/>
</dbReference>
<keyword evidence="5" id="KW-0862">Zinc</keyword>
<dbReference type="Gene3D" id="3.60.10.10">
    <property type="entry name" value="Endonuclease/exonuclease/phosphatase"/>
    <property type="match status" value="1"/>
</dbReference>
<name>A0A9P1D790_9DINO</name>
<feature type="region of interest" description="Disordered" evidence="9">
    <location>
        <begin position="2475"/>
        <end position="2498"/>
    </location>
</feature>
<evidence type="ECO:0000256" key="5">
    <source>
        <dbReference type="ARBA" id="ARBA00022833"/>
    </source>
</evidence>
<gene>
    <name evidence="11" type="ORF">C1SCF055_LOCUS29166</name>
</gene>
<evidence type="ECO:0000256" key="4">
    <source>
        <dbReference type="ARBA" id="ARBA00022771"/>
    </source>
</evidence>
<feature type="compositionally biased region" description="Basic residues" evidence="9">
    <location>
        <begin position="2487"/>
        <end position="2498"/>
    </location>
</feature>
<dbReference type="InterPro" id="IPR013087">
    <property type="entry name" value="Znf_C2H2_type"/>
</dbReference>
<accession>A0A9P1D790</accession>
<evidence type="ECO:0000256" key="6">
    <source>
        <dbReference type="ARBA" id="ARBA00023242"/>
    </source>
</evidence>
<evidence type="ECO:0000256" key="8">
    <source>
        <dbReference type="SAM" id="Coils"/>
    </source>
</evidence>
<dbReference type="GO" id="GO:0008270">
    <property type="term" value="F:zinc ion binding"/>
    <property type="evidence" value="ECO:0007669"/>
    <property type="project" value="UniProtKB-KW"/>
</dbReference>
<evidence type="ECO:0000313" key="14">
    <source>
        <dbReference type="Proteomes" id="UP001152797"/>
    </source>
</evidence>
<dbReference type="PROSITE" id="PS50157">
    <property type="entry name" value="ZINC_FINGER_C2H2_2"/>
    <property type="match status" value="1"/>
</dbReference>
<keyword evidence="6" id="KW-0539">Nucleus</keyword>
<evidence type="ECO:0000256" key="2">
    <source>
        <dbReference type="ARBA" id="ARBA00022723"/>
    </source>
</evidence>
<organism evidence="11">
    <name type="scientific">Cladocopium goreaui</name>
    <dbReference type="NCBI Taxonomy" id="2562237"/>
    <lineage>
        <taxon>Eukaryota</taxon>
        <taxon>Sar</taxon>
        <taxon>Alveolata</taxon>
        <taxon>Dinophyceae</taxon>
        <taxon>Suessiales</taxon>
        <taxon>Symbiodiniaceae</taxon>
        <taxon>Cladocopium</taxon>
    </lineage>
</organism>
<keyword evidence="14" id="KW-1185">Reference proteome</keyword>
<dbReference type="PANTHER" id="PTHR16515:SF66">
    <property type="entry name" value="C2H2-TYPE DOMAIN-CONTAINING PROTEIN"/>
    <property type="match status" value="1"/>
</dbReference>
<keyword evidence="8" id="KW-0175">Coiled coil</keyword>
<dbReference type="SUPFAM" id="SSF56219">
    <property type="entry name" value="DNase I-like"/>
    <property type="match status" value="1"/>
</dbReference>
<proteinExistence type="predicted"/>
<dbReference type="Proteomes" id="UP001152797">
    <property type="component" value="Unassembled WGS sequence"/>
</dbReference>
<reference evidence="11" key="1">
    <citation type="submission" date="2022-10" db="EMBL/GenBank/DDBJ databases">
        <authorList>
            <person name="Chen Y."/>
            <person name="Dougan E. K."/>
            <person name="Chan C."/>
            <person name="Rhodes N."/>
            <person name="Thang M."/>
        </authorList>
    </citation>
    <scope>NUCLEOTIDE SEQUENCE</scope>
</reference>
<feature type="coiled-coil region" evidence="8">
    <location>
        <begin position="106"/>
        <end position="151"/>
    </location>
</feature>
<dbReference type="Pfam" id="PF03372">
    <property type="entry name" value="Exo_endo_phos"/>
    <property type="match status" value="1"/>
</dbReference>
<dbReference type="SMART" id="SM00355">
    <property type="entry name" value="ZnF_C2H2"/>
    <property type="match status" value="6"/>
</dbReference>
<keyword evidence="2" id="KW-0479">Metal-binding</keyword>
<protein>
    <submittedName>
        <fullName evidence="13">LINE-1 retrotransposable element ORF2 protein</fullName>
    </submittedName>
</protein>
<evidence type="ECO:0000313" key="12">
    <source>
        <dbReference type="EMBL" id="CAL1156661.1"/>
    </source>
</evidence>
<evidence type="ECO:0000256" key="7">
    <source>
        <dbReference type="PROSITE-ProRule" id="PRU00042"/>
    </source>
</evidence>
<dbReference type="GO" id="GO:0005634">
    <property type="term" value="C:nucleus"/>
    <property type="evidence" value="ECO:0007669"/>
    <property type="project" value="UniProtKB-SubCell"/>
</dbReference>
<evidence type="ECO:0000259" key="10">
    <source>
        <dbReference type="PROSITE" id="PS50157"/>
    </source>
</evidence>
<dbReference type="OrthoDB" id="425681at2759"/>
<evidence type="ECO:0000256" key="3">
    <source>
        <dbReference type="ARBA" id="ARBA00022737"/>
    </source>
</evidence>